<keyword evidence="2 6" id="KW-0812">Transmembrane</keyword>
<evidence type="ECO:0000256" key="4">
    <source>
        <dbReference type="ARBA" id="ARBA00022989"/>
    </source>
</evidence>
<comment type="subcellular location">
    <subcellularLocation>
        <location evidence="1">Membrane</location>
        <topology evidence="1">Multi-pass membrane protein</topology>
    </subcellularLocation>
</comment>
<dbReference type="PANTHER" id="PTHR30474">
    <property type="entry name" value="CELL CYCLE PROTEIN"/>
    <property type="match status" value="1"/>
</dbReference>
<reference evidence="7" key="2">
    <citation type="journal article" date="2021" name="PeerJ">
        <title>Extensive microbial diversity within the chicken gut microbiome revealed by metagenomics and culture.</title>
        <authorList>
            <person name="Gilroy R."/>
            <person name="Ravi A."/>
            <person name="Getino M."/>
            <person name="Pursley I."/>
            <person name="Horton D.L."/>
            <person name="Alikhan N.F."/>
            <person name="Baker D."/>
            <person name="Gharbi K."/>
            <person name="Hall N."/>
            <person name="Watson M."/>
            <person name="Adriaenssens E.M."/>
            <person name="Foster-Nyarko E."/>
            <person name="Jarju S."/>
            <person name="Secka A."/>
            <person name="Antonio M."/>
            <person name="Oren A."/>
            <person name="Chaudhuri R.R."/>
            <person name="La Ragione R."/>
            <person name="Hildebrand F."/>
            <person name="Pallen M.J."/>
        </authorList>
    </citation>
    <scope>NUCLEOTIDE SEQUENCE</scope>
    <source>
        <strain evidence="7">ChiSjej5B23-6657</strain>
    </source>
</reference>
<dbReference type="GO" id="GO:0032153">
    <property type="term" value="C:cell division site"/>
    <property type="evidence" value="ECO:0007669"/>
    <property type="project" value="TreeGrafter"/>
</dbReference>
<dbReference type="Proteomes" id="UP000823912">
    <property type="component" value="Unassembled WGS sequence"/>
</dbReference>
<feature type="transmembrane region" description="Helical" evidence="6">
    <location>
        <begin position="67"/>
        <end position="85"/>
    </location>
</feature>
<dbReference type="GO" id="GO:0051301">
    <property type="term" value="P:cell division"/>
    <property type="evidence" value="ECO:0007669"/>
    <property type="project" value="InterPro"/>
</dbReference>
<evidence type="ECO:0000256" key="6">
    <source>
        <dbReference type="SAM" id="Phobius"/>
    </source>
</evidence>
<keyword evidence="4 6" id="KW-1133">Transmembrane helix</keyword>
<evidence type="ECO:0000256" key="3">
    <source>
        <dbReference type="ARBA" id="ARBA00022960"/>
    </source>
</evidence>
<dbReference type="Pfam" id="PF01098">
    <property type="entry name" value="FTSW_RODA_SPOVE"/>
    <property type="match status" value="1"/>
</dbReference>
<feature type="transmembrane region" description="Helical" evidence="6">
    <location>
        <begin position="306"/>
        <end position="327"/>
    </location>
</feature>
<protein>
    <submittedName>
        <fullName evidence="7">Rod shape-determining protein RodA</fullName>
    </submittedName>
</protein>
<keyword evidence="3" id="KW-0133">Cell shape</keyword>
<feature type="transmembrane region" description="Helical" evidence="6">
    <location>
        <begin position="339"/>
        <end position="360"/>
    </location>
</feature>
<reference evidence="7" key="1">
    <citation type="submission" date="2020-10" db="EMBL/GenBank/DDBJ databases">
        <authorList>
            <person name="Gilroy R."/>
        </authorList>
    </citation>
    <scope>NUCLEOTIDE SEQUENCE</scope>
    <source>
        <strain evidence="7">ChiSjej5B23-6657</strain>
    </source>
</reference>
<dbReference type="AlphaFoldDB" id="A0A9D1E873"/>
<evidence type="ECO:0000256" key="5">
    <source>
        <dbReference type="ARBA" id="ARBA00023136"/>
    </source>
</evidence>
<keyword evidence="5 6" id="KW-0472">Membrane</keyword>
<evidence type="ECO:0000313" key="8">
    <source>
        <dbReference type="Proteomes" id="UP000823912"/>
    </source>
</evidence>
<dbReference type="InterPro" id="IPR001182">
    <property type="entry name" value="FtsW/RodA"/>
</dbReference>
<name>A0A9D1E873_9FIRM</name>
<feature type="transmembrane region" description="Helical" evidence="6">
    <location>
        <begin position="131"/>
        <end position="147"/>
    </location>
</feature>
<evidence type="ECO:0000256" key="2">
    <source>
        <dbReference type="ARBA" id="ARBA00022692"/>
    </source>
</evidence>
<evidence type="ECO:0000256" key="1">
    <source>
        <dbReference type="ARBA" id="ARBA00004141"/>
    </source>
</evidence>
<dbReference type="EMBL" id="DVHM01000044">
    <property type="protein sequence ID" value="HIR70162.1"/>
    <property type="molecule type" value="Genomic_DNA"/>
</dbReference>
<dbReference type="GO" id="GO:0015648">
    <property type="term" value="F:lipid-linked peptidoglycan transporter activity"/>
    <property type="evidence" value="ECO:0007669"/>
    <property type="project" value="TreeGrafter"/>
</dbReference>
<sequence>MFHNYKIRNLNIKLIIAAFLLTLIGLAVVTSANSDYMKNQILGMALGLAAMTVVAMIDYDFILQFSWLYYVGAIVSLLLVLVLGVERGGAQRWIRIAGFQFQPSELSKVLLILFFACMLMRWEDEINTPKCLVKLAILAGIPLVLILKEPNLSTTIVTFLIIAAMIFMAGLDYRIVGIVLAVAIPLVILIVLLVLSGHGGFLEGYQGNRILAWLRPEDYPSLAYQQQNSIMAIGSGQITGKGLFNDAFDSVKNGNFISEPQTDFIFAVAGEELGFAGGIVIVLLLAIITIECFLTARKAKDLSGKLICSGIGAWIGFQSFVNIGVVTGLLPNTGLPLPFVSYGLTSLVSLYIGLGLVLNVGMQAKNRNRRSGI</sequence>
<dbReference type="PANTHER" id="PTHR30474:SF1">
    <property type="entry name" value="PEPTIDOGLYCAN GLYCOSYLTRANSFERASE MRDB"/>
    <property type="match status" value="1"/>
</dbReference>
<dbReference type="GO" id="GO:0005886">
    <property type="term" value="C:plasma membrane"/>
    <property type="evidence" value="ECO:0007669"/>
    <property type="project" value="TreeGrafter"/>
</dbReference>
<feature type="transmembrane region" description="Helical" evidence="6">
    <location>
        <begin position="178"/>
        <end position="201"/>
    </location>
</feature>
<gene>
    <name evidence="7" type="ORF">IAA55_02645</name>
</gene>
<comment type="caution">
    <text evidence="7">The sequence shown here is derived from an EMBL/GenBank/DDBJ whole genome shotgun (WGS) entry which is preliminary data.</text>
</comment>
<dbReference type="GO" id="GO:0008360">
    <property type="term" value="P:regulation of cell shape"/>
    <property type="evidence" value="ECO:0007669"/>
    <property type="project" value="UniProtKB-KW"/>
</dbReference>
<feature type="transmembrane region" description="Helical" evidence="6">
    <location>
        <begin position="41"/>
        <end position="60"/>
    </location>
</feature>
<organism evidence="7 8">
    <name type="scientific">Candidatus Pullilachnospira gallistercoris</name>
    <dbReference type="NCBI Taxonomy" id="2840911"/>
    <lineage>
        <taxon>Bacteria</taxon>
        <taxon>Bacillati</taxon>
        <taxon>Bacillota</taxon>
        <taxon>Clostridia</taxon>
        <taxon>Lachnospirales</taxon>
        <taxon>Lachnospiraceae</taxon>
        <taxon>Lachnospiraceae incertae sedis</taxon>
        <taxon>Candidatus Pullilachnospira</taxon>
    </lineage>
</organism>
<evidence type="ECO:0000313" key="7">
    <source>
        <dbReference type="EMBL" id="HIR70162.1"/>
    </source>
</evidence>
<feature type="transmembrane region" description="Helical" evidence="6">
    <location>
        <begin position="273"/>
        <end position="294"/>
    </location>
</feature>
<feature type="transmembrane region" description="Helical" evidence="6">
    <location>
        <begin position="153"/>
        <end position="171"/>
    </location>
</feature>
<accession>A0A9D1E873</accession>
<proteinExistence type="predicted"/>